<keyword evidence="1" id="KW-0472">Membrane</keyword>
<keyword evidence="1" id="KW-0812">Transmembrane</keyword>
<evidence type="ECO:0000256" key="1">
    <source>
        <dbReference type="SAM" id="Phobius"/>
    </source>
</evidence>
<dbReference type="Proteomes" id="UP000005408">
    <property type="component" value="Unassembled WGS sequence"/>
</dbReference>
<dbReference type="EnsemblMetazoa" id="G6364.1">
    <property type="protein sequence ID" value="G6364.1:cds"/>
    <property type="gene ID" value="G6364"/>
</dbReference>
<reference evidence="2" key="1">
    <citation type="submission" date="2022-08" db="UniProtKB">
        <authorList>
            <consortium name="EnsemblMetazoa"/>
        </authorList>
    </citation>
    <scope>IDENTIFICATION</scope>
    <source>
        <strain evidence="2">05x7-T-G4-1.051#20</strain>
    </source>
</reference>
<name>A0A8W8NCU4_MAGGI</name>
<evidence type="ECO:0008006" key="4">
    <source>
        <dbReference type="Google" id="ProtNLM"/>
    </source>
</evidence>
<protein>
    <recommendedName>
        <fullName evidence="4">WSC domain-containing protein</fullName>
    </recommendedName>
</protein>
<keyword evidence="1" id="KW-1133">Transmembrane helix</keyword>
<keyword evidence="3" id="KW-1185">Reference proteome</keyword>
<proteinExistence type="predicted"/>
<dbReference type="AlphaFoldDB" id="A0A8W8NCU4"/>
<organism evidence="2 3">
    <name type="scientific">Magallana gigas</name>
    <name type="common">Pacific oyster</name>
    <name type="synonym">Crassostrea gigas</name>
    <dbReference type="NCBI Taxonomy" id="29159"/>
    <lineage>
        <taxon>Eukaryota</taxon>
        <taxon>Metazoa</taxon>
        <taxon>Spiralia</taxon>
        <taxon>Lophotrochozoa</taxon>
        <taxon>Mollusca</taxon>
        <taxon>Bivalvia</taxon>
        <taxon>Autobranchia</taxon>
        <taxon>Pteriomorphia</taxon>
        <taxon>Ostreida</taxon>
        <taxon>Ostreoidea</taxon>
        <taxon>Ostreidae</taxon>
        <taxon>Magallana</taxon>
    </lineage>
</organism>
<sequence>MKAKSETTHGFGRYRVNSLVRIRARDVRGPPMNTTEEIPVWSSVKGKYTPWIAYRGCYQISTLSTNQSTRSLMVNNNSVGACYWQCKMNALKKSLCENTTGIQFGLQKSHCFCYCKGPARRNLDQSDKCNITCSPSSFEDGECGGQGHFSAYEEYLPTETVVEGDCLICSKNISQITVRGVECNGNALGLCVSGDSVNSSSLFNGTFNAYWNTCKQNNKFITGNTHIVCQNTDNYGNGTTAVKAESPSLTLTKDTLVIILSVSGTTIAVCVFLLLYYRVLRERCRKPGTSHVHLDNIGQITHLNTQGQSRSKADSKAQNRYQTIAPNCGNDHCYDPIHKSEQESGPKFVIVQ</sequence>
<accession>A0A8W8NCU4</accession>
<feature type="transmembrane region" description="Helical" evidence="1">
    <location>
        <begin position="256"/>
        <end position="277"/>
    </location>
</feature>
<evidence type="ECO:0000313" key="3">
    <source>
        <dbReference type="Proteomes" id="UP000005408"/>
    </source>
</evidence>
<evidence type="ECO:0000313" key="2">
    <source>
        <dbReference type="EnsemblMetazoa" id="G6364.1:cds"/>
    </source>
</evidence>